<dbReference type="InterPro" id="IPR036962">
    <property type="entry name" value="Glyco_hydro_3_N_sf"/>
</dbReference>
<dbReference type="Pfam" id="PF14310">
    <property type="entry name" value="Fn3-like"/>
    <property type="match status" value="1"/>
</dbReference>
<dbReference type="RefSeq" id="WP_344741755.1">
    <property type="nucleotide sequence ID" value="NZ_BAABAY010000006.1"/>
</dbReference>
<dbReference type="PROSITE" id="PS00775">
    <property type="entry name" value="GLYCOSYL_HYDROL_F3"/>
    <property type="match status" value="1"/>
</dbReference>
<keyword evidence="7" id="KW-1185">Reference proteome</keyword>
<dbReference type="InterPro" id="IPR026891">
    <property type="entry name" value="Fn3-like"/>
</dbReference>
<dbReference type="Gene3D" id="2.60.40.10">
    <property type="entry name" value="Immunoglobulins"/>
    <property type="match status" value="1"/>
</dbReference>
<gene>
    <name evidence="6" type="ORF">V8G58_12640</name>
</gene>
<dbReference type="Pfam" id="PF00933">
    <property type="entry name" value="Glyco_hydro_3"/>
    <property type="match status" value="1"/>
</dbReference>
<comment type="caution">
    <text evidence="6">The sequence shown here is derived from an EMBL/GenBank/DDBJ whole genome shotgun (WGS) entry which is preliminary data.</text>
</comment>
<dbReference type="SMART" id="SM01217">
    <property type="entry name" value="Fn3_like"/>
    <property type="match status" value="1"/>
</dbReference>
<evidence type="ECO:0000313" key="7">
    <source>
        <dbReference type="Proteomes" id="UP001610100"/>
    </source>
</evidence>
<reference evidence="6 7" key="1">
    <citation type="submission" date="2024-02" db="EMBL/GenBank/DDBJ databases">
        <title>A Gaetbulibacter species isolated from tidal flats and genomic insights of their niches.</title>
        <authorList>
            <person name="Ye Y."/>
        </authorList>
    </citation>
    <scope>NUCLEOTIDE SEQUENCE [LARGE SCALE GENOMIC DNA]</scope>
    <source>
        <strain evidence="6 7">KYW382</strain>
    </source>
</reference>
<dbReference type="SUPFAM" id="SSF51445">
    <property type="entry name" value="(Trans)glycosidases"/>
    <property type="match status" value="1"/>
</dbReference>
<dbReference type="Pfam" id="PF01915">
    <property type="entry name" value="Glyco_hydro_3_C"/>
    <property type="match status" value="1"/>
</dbReference>
<dbReference type="GO" id="GO:0016787">
    <property type="term" value="F:hydrolase activity"/>
    <property type="evidence" value="ECO:0007669"/>
    <property type="project" value="UniProtKB-KW"/>
</dbReference>
<dbReference type="PANTHER" id="PTHR42715">
    <property type="entry name" value="BETA-GLUCOSIDASE"/>
    <property type="match status" value="1"/>
</dbReference>
<dbReference type="SUPFAM" id="SSF52279">
    <property type="entry name" value="Beta-D-glucan exohydrolase, C-terminal domain"/>
    <property type="match status" value="1"/>
</dbReference>
<dbReference type="EMBL" id="JBAWKB010000004">
    <property type="protein sequence ID" value="MFH6772783.1"/>
    <property type="molecule type" value="Genomic_DNA"/>
</dbReference>
<evidence type="ECO:0000256" key="4">
    <source>
        <dbReference type="RuleBase" id="RU361161"/>
    </source>
</evidence>
<dbReference type="Gene3D" id="3.20.20.300">
    <property type="entry name" value="Glycoside hydrolase, family 3, N-terminal domain"/>
    <property type="match status" value="1"/>
</dbReference>
<comment type="similarity">
    <text evidence="1 4">Belongs to the glycosyl hydrolase 3 family.</text>
</comment>
<evidence type="ECO:0000256" key="1">
    <source>
        <dbReference type="ARBA" id="ARBA00005336"/>
    </source>
</evidence>
<organism evidence="6 7">
    <name type="scientific">Gaetbulibacter aestuarii</name>
    <dbReference type="NCBI Taxonomy" id="1502358"/>
    <lineage>
        <taxon>Bacteria</taxon>
        <taxon>Pseudomonadati</taxon>
        <taxon>Bacteroidota</taxon>
        <taxon>Flavobacteriia</taxon>
        <taxon>Flavobacteriales</taxon>
        <taxon>Flavobacteriaceae</taxon>
        <taxon>Gaetbulibacter</taxon>
    </lineage>
</organism>
<proteinExistence type="inferred from homology"/>
<dbReference type="InterPro" id="IPR036881">
    <property type="entry name" value="Glyco_hydro_3_C_sf"/>
</dbReference>
<evidence type="ECO:0000256" key="3">
    <source>
        <dbReference type="ARBA" id="ARBA00023277"/>
    </source>
</evidence>
<evidence type="ECO:0000256" key="2">
    <source>
        <dbReference type="ARBA" id="ARBA00022801"/>
    </source>
</evidence>
<name>A0ABW7N3G7_9FLAO</name>
<dbReference type="InterPro" id="IPR002772">
    <property type="entry name" value="Glyco_hydro_3_C"/>
</dbReference>
<dbReference type="Proteomes" id="UP001610100">
    <property type="component" value="Unassembled WGS sequence"/>
</dbReference>
<evidence type="ECO:0000313" key="6">
    <source>
        <dbReference type="EMBL" id="MFH6772783.1"/>
    </source>
</evidence>
<keyword evidence="2 4" id="KW-0378">Hydrolase</keyword>
<accession>A0ABW7N3G7</accession>
<protein>
    <submittedName>
        <fullName evidence="6">Glycoside hydrolase family 3 N-terminal domain-containing protein</fullName>
    </submittedName>
</protein>
<dbReference type="Gene3D" id="3.40.50.1700">
    <property type="entry name" value="Glycoside hydrolase family 3 C-terminal domain"/>
    <property type="match status" value="1"/>
</dbReference>
<dbReference type="InterPro" id="IPR019800">
    <property type="entry name" value="Glyco_hydro_3_AS"/>
</dbReference>
<sequence length="818" mass="89432">MISNSPFPINSKTILIGGLLCFTLACTKEENSSEIPTLTIDDYTFLDFNQNGKLDPYEDTRLTLEARATDLASRLTEEEKANLLVGGGMPGFNAETMQFDPNPKDVKVPGAAGRINAIPRLGLPKVIVADGPAGLRILPTRGNDTTTTYYATAFPVGTALASTWNTDLVESVGEAMGNEVKEYGVDVLLGPGMNIHRNPLNGRNFEYYSEDPVLSGTIAAAMVNGIQSKDVGTSIKHFVANNQERNRMGINAHISERAMREIYLRGFEIAVKKAQPWTVMSSYNKVNGTYTSERKDLLTTILRDEWGFKGLVMTDWFGGYDGFQGVKNDTSDVAAQLKAGNDLLMPGVPGQKAALLNDLKTGDLSMDAVDTDLKRVLELVLRSPSMDRYKYSNKPDLEAHAIIARNAGAESTVLLKNEINTLPFTDKSMPLAVFGSTSYNFIAGGTGSGDVNEAYTVPLIDGLTNAGFQLDQSLTDVYEPYVNEQKEKEAERRKKEGLLSVPQRMPELKLEQSLVNDMAKKSGIALITIGRNSGESGDRTVENDFNLAQDEQDLITMVSEAFHAQNKKVVVILNIGGVVETASWKNKVDAILLPWQGGQEAGNAVADVFTGKVNPSGKLTMTFPVNYEDAIATENWIGTPEDNPTSVSYKEGIYVGYRFFNTAGVKPSYPFGYGLSYTNFEYSDAKLSSNNFKDMMRVSVTVKNTGKTAGKEVVQLYLAAPNKMIDKPKEELKTFAKTKLLQPGESQTLTLMLNPKDLASFIPEKNAWIAEAGDYKVLIGASSLDILEELSFSLDSVLIAEKTHPAFALDVPFTDLKF</sequence>
<keyword evidence="4" id="KW-0326">Glycosidase</keyword>
<dbReference type="InterPro" id="IPR013783">
    <property type="entry name" value="Ig-like_fold"/>
</dbReference>
<dbReference type="InterPro" id="IPR001764">
    <property type="entry name" value="Glyco_hydro_3_N"/>
</dbReference>
<feature type="domain" description="Fibronectin type III-like" evidence="5">
    <location>
        <begin position="712"/>
        <end position="783"/>
    </location>
</feature>
<dbReference type="InterPro" id="IPR017853">
    <property type="entry name" value="GH"/>
</dbReference>
<dbReference type="PANTHER" id="PTHR42715:SF10">
    <property type="entry name" value="BETA-GLUCOSIDASE"/>
    <property type="match status" value="1"/>
</dbReference>
<dbReference type="InterPro" id="IPR050288">
    <property type="entry name" value="Cellulose_deg_GH3"/>
</dbReference>
<keyword evidence="3" id="KW-0119">Carbohydrate metabolism</keyword>
<dbReference type="PRINTS" id="PR00133">
    <property type="entry name" value="GLHYDRLASE3"/>
</dbReference>
<evidence type="ECO:0000259" key="5">
    <source>
        <dbReference type="SMART" id="SM01217"/>
    </source>
</evidence>